<feature type="signal peptide" evidence="1">
    <location>
        <begin position="1"/>
        <end position="30"/>
    </location>
</feature>
<dbReference type="Pfam" id="PF03170">
    <property type="entry name" value="BcsB"/>
    <property type="match status" value="1"/>
</dbReference>
<comment type="pathway">
    <text evidence="1">Glycan metabolism; bacterial cellulose biosynthesis.</text>
</comment>
<comment type="subcellular location">
    <subcellularLocation>
        <location evidence="1">Cell inner membrane</location>
    </subcellularLocation>
</comment>
<dbReference type="GO" id="GO:0006011">
    <property type="term" value="P:UDP-alpha-D-glucose metabolic process"/>
    <property type="evidence" value="ECO:0007669"/>
    <property type="project" value="InterPro"/>
</dbReference>
<keyword evidence="1" id="KW-1133">Transmembrane helix</keyword>
<dbReference type="RefSeq" id="WP_090964887.1">
    <property type="nucleotide sequence ID" value="NZ_FOOA01000015.1"/>
</dbReference>
<keyword evidence="1" id="KW-0472">Membrane</keyword>
<dbReference type="EMBL" id="JACIDO010000010">
    <property type="protein sequence ID" value="MBB3937564.1"/>
    <property type="molecule type" value="Genomic_DNA"/>
</dbReference>
<keyword evidence="1" id="KW-1003">Cell membrane</keyword>
<comment type="subunit">
    <text evidence="1">Tightly associated with the cellulose synthase catalytic subunit.</text>
</comment>
<dbReference type="Gene3D" id="2.60.120.260">
    <property type="entry name" value="Galactose-binding domain-like"/>
    <property type="match status" value="2"/>
</dbReference>
<gene>
    <name evidence="2" type="ORF">GGR05_003731</name>
</gene>
<feature type="chain" id="PRO_5031598582" description="Cyclic di-GMP-binding protein" evidence="1">
    <location>
        <begin position="31"/>
        <end position="775"/>
    </location>
</feature>
<dbReference type="GO" id="GO:0030244">
    <property type="term" value="P:cellulose biosynthetic process"/>
    <property type="evidence" value="ECO:0007669"/>
    <property type="project" value="UniProtKB-KW"/>
</dbReference>
<evidence type="ECO:0000256" key="1">
    <source>
        <dbReference type="RuleBase" id="RU365021"/>
    </source>
</evidence>
<dbReference type="AlphaFoldDB" id="A0A7W6BT71"/>
<keyword evidence="1" id="KW-0732">Signal</keyword>
<comment type="caution">
    <text evidence="2">The sequence shown here is derived from an EMBL/GenBank/DDBJ whole genome shotgun (WGS) entry which is preliminary data.</text>
</comment>
<dbReference type="InterPro" id="IPR018513">
    <property type="entry name" value="Cell_synthase_bac"/>
</dbReference>
<dbReference type="GO" id="GO:0005886">
    <property type="term" value="C:plasma membrane"/>
    <property type="evidence" value="ECO:0007669"/>
    <property type="project" value="UniProtKB-SubCell"/>
</dbReference>
<dbReference type="Proteomes" id="UP000531216">
    <property type="component" value="Unassembled WGS sequence"/>
</dbReference>
<proteinExistence type="inferred from homology"/>
<feature type="transmembrane region" description="Helical" evidence="1">
    <location>
        <begin position="748"/>
        <end position="767"/>
    </location>
</feature>
<organism evidence="2 3">
    <name type="scientific">Aureimonas phyllosphaerae</name>
    <dbReference type="NCBI Taxonomy" id="1166078"/>
    <lineage>
        <taxon>Bacteria</taxon>
        <taxon>Pseudomonadati</taxon>
        <taxon>Pseudomonadota</taxon>
        <taxon>Alphaproteobacteria</taxon>
        <taxon>Hyphomicrobiales</taxon>
        <taxon>Aurantimonadaceae</taxon>
        <taxon>Aureimonas</taxon>
    </lineage>
</organism>
<accession>A0A7W6BT71</accession>
<comment type="function">
    <text evidence="1">Binds the cellulose synthase activator, bis-(3'-5') cyclic diguanylic acid (c-di-GMP).</text>
</comment>
<keyword evidence="1" id="KW-0135">Cellulose biosynthesis</keyword>
<dbReference type="UniPathway" id="UPA00694"/>
<name>A0A7W6BT71_9HYPH</name>
<keyword evidence="1" id="KW-0973">c-di-GMP</keyword>
<reference evidence="2 3" key="1">
    <citation type="submission" date="2020-08" db="EMBL/GenBank/DDBJ databases">
        <title>Genomic Encyclopedia of Type Strains, Phase IV (KMG-IV): sequencing the most valuable type-strain genomes for metagenomic binning, comparative biology and taxonomic classification.</title>
        <authorList>
            <person name="Goeker M."/>
        </authorList>
    </citation>
    <scope>NUCLEOTIDE SEQUENCE [LARGE SCALE GENOMIC DNA]</scope>
    <source>
        <strain evidence="2 3">DSM 25024</strain>
    </source>
</reference>
<evidence type="ECO:0000313" key="3">
    <source>
        <dbReference type="Proteomes" id="UP000531216"/>
    </source>
</evidence>
<protein>
    <recommendedName>
        <fullName evidence="1">Cyclic di-GMP-binding protein</fullName>
    </recommendedName>
    <alternativeName>
        <fullName evidence="1">Cellulose synthase regulatory subunit</fullName>
    </alternativeName>
</protein>
<keyword evidence="3" id="KW-1185">Reference proteome</keyword>
<keyword evidence="1" id="KW-0997">Cell inner membrane</keyword>
<keyword evidence="1" id="KW-0812">Transmembrane</keyword>
<dbReference type="OrthoDB" id="7615145at2"/>
<evidence type="ECO:0000313" key="2">
    <source>
        <dbReference type="EMBL" id="MBB3937564.1"/>
    </source>
</evidence>
<sequence length="775" mass="80162">MTWNLSSHRLRMAGATALGLLALASAPAGAQTAPAFDFSGAPAGATAAVSPSADLAPLLAASSDLQFSGEASHRVFPVFVTGEQSTKEARLTLGYTSAVSVAPEGSSLVVSVNGVEIVSQAIRVGSAQSLDLPVPPGLLRPGFNAVGISMQQFHRVDCSVQGTYELWTSFDPAASGLRFPRTGAAVAGLADLPALPRDGQGKVRIAGLVPEGSTAERTDNTLAAIEAAVVIGAMDDPLVQLGREGGSDAVLDVVVGTMDEIGPLARQPGAQTPWPGVSLLPSAVDRPATLVVTGSTAGDVRKALDQLRAGAQTWAPDGSQAGLQAIADRRGRAVSGHADLRLDALGVDGRPFAGRLFREDLRLSLPADFYAADYDAASLVLNGAYAANLSADATLFVRANGQVVATLPLSSPQPGRIEDKRLKVPLNRLKPGPNTISIEALVPNAEDEACEATAGGERPARFALSGDTRLELPALARVGSYPNLSATLAGVGSLGAADRDLMVYVPGNDPSARNAAATIVARMAASSGTVRQPRFVNTLPHAEGGDLLAVGTYSSLPNDLASALRLRDGTSAFALSETPTGWSGVSEANASTMHGEAPADVPAPDVTTLSAFADPVGVGQRVAEITRPVTNAIHNAVATYRERRAEAPRELPQDGALLVQAATPAPGTAWTVFTAPTSALLTQGLHRLGTPTTWNAIDGARTDIPAAADQALVSTNDDKEMLFETQPRSISNARLVLAGWFSRHSDRYAALMFASSILLAVSTFLLLRRLGEKKS</sequence>
<comment type="similarity">
    <text evidence="1">Belongs to the AcsB/BcsB family.</text>
</comment>